<evidence type="ECO:0000256" key="1">
    <source>
        <dbReference type="ARBA" id="ARBA00001946"/>
    </source>
</evidence>
<dbReference type="AlphaFoldDB" id="A0A0A3J0I4"/>
<dbReference type="GO" id="GO:0016779">
    <property type="term" value="F:nucleotidyltransferase activity"/>
    <property type="evidence" value="ECO:0007669"/>
    <property type="project" value="UniProtKB-KW"/>
</dbReference>
<dbReference type="PANTHER" id="PTHR46173">
    <property type="entry name" value="CCA TRNA NUCLEOTIDYLTRANSFERASE 1, MITOCHONDRIAL"/>
    <property type="match status" value="1"/>
</dbReference>
<evidence type="ECO:0000256" key="8">
    <source>
        <dbReference type="ARBA" id="ARBA00022884"/>
    </source>
</evidence>
<dbReference type="EMBL" id="JPVQ01000018">
    <property type="protein sequence ID" value="KGR90529.1"/>
    <property type="molecule type" value="Genomic_DNA"/>
</dbReference>
<dbReference type="OrthoDB" id="9805698at2"/>
<dbReference type="GO" id="GO:0000166">
    <property type="term" value="F:nucleotide binding"/>
    <property type="evidence" value="ECO:0007669"/>
    <property type="project" value="UniProtKB-KW"/>
</dbReference>
<dbReference type="SUPFAM" id="SSF81891">
    <property type="entry name" value="Poly A polymerase C-terminal region-like"/>
    <property type="match status" value="1"/>
</dbReference>
<dbReference type="Pfam" id="PF13735">
    <property type="entry name" value="tRNA_NucTran2_2"/>
    <property type="match status" value="1"/>
</dbReference>
<dbReference type="GO" id="GO:0000049">
    <property type="term" value="F:tRNA binding"/>
    <property type="evidence" value="ECO:0007669"/>
    <property type="project" value="TreeGrafter"/>
</dbReference>
<accession>A0A0A3J0I4</accession>
<keyword evidence="5" id="KW-0479">Metal-binding</keyword>
<evidence type="ECO:0000256" key="4">
    <source>
        <dbReference type="ARBA" id="ARBA00022695"/>
    </source>
</evidence>
<dbReference type="CDD" id="cd05398">
    <property type="entry name" value="NT_ClassII-CCAase"/>
    <property type="match status" value="1"/>
</dbReference>
<evidence type="ECO:0000256" key="3">
    <source>
        <dbReference type="ARBA" id="ARBA00022694"/>
    </source>
</evidence>
<keyword evidence="14" id="KW-1185">Reference proteome</keyword>
<comment type="caution">
    <text evidence="13">The sequence shown here is derived from an EMBL/GenBank/DDBJ whole genome shotgun (WGS) entry which is preliminary data.</text>
</comment>
<evidence type="ECO:0000256" key="6">
    <source>
        <dbReference type="ARBA" id="ARBA00022741"/>
    </source>
</evidence>
<dbReference type="GO" id="GO:0046872">
    <property type="term" value="F:metal ion binding"/>
    <property type="evidence" value="ECO:0007669"/>
    <property type="project" value="UniProtKB-KW"/>
</dbReference>
<gene>
    <name evidence="13" type="ORF">CD30_11355</name>
</gene>
<feature type="domain" description="Poly A polymerase head" evidence="10">
    <location>
        <begin position="25"/>
        <end position="144"/>
    </location>
</feature>
<dbReference type="Gene3D" id="3.30.460.10">
    <property type="entry name" value="Beta Polymerase, domain 2"/>
    <property type="match status" value="1"/>
</dbReference>
<dbReference type="InterPro" id="IPR032810">
    <property type="entry name" value="CCA-adding_enz_C"/>
</dbReference>
<dbReference type="Pfam" id="PF12627">
    <property type="entry name" value="PolyA_pol_RNAbd"/>
    <property type="match status" value="1"/>
</dbReference>
<evidence type="ECO:0000259" key="12">
    <source>
        <dbReference type="Pfam" id="PF13735"/>
    </source>
</evidence>
<evidence type="ECO:0000313" key="13">
    <source>
        <dbReference type="EMBL" id="KGR90529.1"/>
    </source>
</evidence>
<feature type="domain" description="tRNA nucleotidyltransferase/poly(A) polymerase RNA and SrmB- binding" evidence="11">
    <location>
        <begin position="171"/>
        <end position="226"/>
    </location>
</feature>
<dbReference type="Proteomes" id="UP000030595">
    <property type="component" value="Unassembled WGS sequence"/>
</dbReference>
<evidence type="ECO:0000256" key="2">
    <source>
        <dbReference type="ARBA" id="ARBA00022679"/>
    </source>
</evidence>
<organism evidence="13 14">
    <name type="scientific">Ureibacillus massiliensis 4400831 = CIP 108448 = CCUG 49529</name>
    <dbReference type="NCBI Taxonomy" id="1211035"/>
    <lineage>
        <taxon>Bacteria</taxon>
        <taxon>Bacillati</taxon>
        <taxon>Bacillota</taxon>
        <taxon>Bacilli</taxon>
        <taxon>Bacillales</taxon>
        <taxon>Caryophanaceae</taxon>
        <taxon>Ureibacillus</taxon>
    </lineage>
</organism>
<evidence type="ECO:0000313" key="14">
    <source>
        <dbReference type="Proteomes" id="UP000030595"/>
    </source>
</evidence>
<keyword evidence="3" id="KW-0819">tRNA processing</keyword>
<evidence type="ECO:0000259" key="10">
    <source>
        <dbReference type="Pfam" id="PF01743"/>
    </source>
</evidence>
<dbReference type="eggNOG" id="COG0617">
    <property type="taxonomic scope" value="Bacteria"/>
</dbReference>
<comment type="cofactor">
    <cofactor evidence="1">
        <name>Mg(2+)</name>
        <dbReference type="ChEBI" id="CHEBI:18420"/>
    </cofactor>
</comment>
<keyword evidence="8 9" id="KW-0694">RNA-binding</keyword>
<comment type="similarity">
    <text evidence="9">Belongs to the tRNA nucleotidyltransferase/poly(A) polymerase family.</text>
</comment>
<dbReference type="Pfam" id="PF01743">
    <property type="entry name" value="PolyA_pol"/>
    <property type="match status" value="1"/>
</dbReference>
<sequence>MIENKDWQAAIRVIEKIEKAGFEAVVVGGAVRDFLLKQQVHDVDVATSAMPNEIKKIFSSTVDIGIAHGTVLVLDEGQPIEVTTYRTEGIYIDFRRPEEVTFVKSLEKDLQRRDFTINAMAMTKNGELIDIYGGKDDIEHQIIRAVGDPNSRFREDALRMLRAVRFSAQLGFSLEKNTLKAIQQDSELIEFIAKERIHMELSKMWMTQNVYAGVNALVDSNLAKYLKGNFRKNLEDWKYFNSNRSEVGWAYLCLLNRTNLNEIIDFYKLSNREKNFIRTVLNCYQALLNHWNELDYFQYDLSTLEVAYDFAIWQQKKVPFRKEHIALVKSSLPIQSLNQLAVNGTHFKEWASKKGGPWMKVALDAALVAVLKGHVKNDEQHLKEWFLNEFNIEG</sequence>
<proteinExistence type="inferred from homology"/>
<dbReference type="InterPro" id="IPR050264">
    <property type="entry name" value="Bact_CCA-adding_enz_type3_sf"/>
</dbReference>
<protein>
    <submittedName>
        <fullName evidence="13">Uncharacterized protein</fullName>
    </submittedName>
</protein>
<dbReference type="InterPro" id="IPR043519">
    <property type="entry name" value="NT_sf"/>
</dbReference>
<dbReference type="NCBIfam" id="NF009814">
    <property type="entry name" value="PRK13299.1"/>
    <property type="match status" value="1"/>
</dbReference>
<dbReference type="Gene3D" id="1.10.246.80">
    <property type="match status" value="1"/>
</dbReference>
<dbReference type="GO" id="GO:0008033">
    <property type="term" value="P:tRNA processing"/>
    <property type="evidence" value="ECO:0007669"/>
    <property type="project" value="UniProtKB-KW"/>
</dbReference>
<keyword evidence="6" id="KW-0547">Nucleotide-binding</keyword>
<keyword evidence="2 9" id="KW-0808">Transferase</keyword>
<name>A0A0A3J0I4_9BACL</name>
<reference evidence="13 14" key="1">
    <citation type="submission" date="2014-02" db="EMBL/GenBank/DDBJ databases">
        <title>Draft genome sequence of Lysinibacillus massiliensis CCUG 49529.</title>
        <authorList>
            <person name="Zhang F."/>
            <person name="Wang G."/>
            <person name="Zhang L."/>
        </authorList>
    </citation>
    <scope>NUCLEOTIDE SEQUENCE [LARGE SCALE GENOMIC DNA]</scope>
    <source>
        <strain evidence="13 14">CCUG 49529</strain>
    </source>
</reference>
<dbReference type="PANTHER" id="PTHR46173:SF1">
    <property type="entry name" value="CCA TRNA NUCLEOTIDYLTRANSFERASE 1, MITOCHONDRIAL"/>
    <property type="match status" value="1"/>
</dbReference>
<dbReference type="Gene3D" id="1.10.3090.10">
    <property type="entry name" value="cca-adding enzyme, domain 2"/>
    <property type="match status" value="1"/>
</dbReference>
<dbReference type="RefSeq" id="WP_036176729.1">
    <property type="nucleotide sequence ID" value="NZ_AVCZ01000018.1"/>
</dbReference>
<dbReference type="InterPro" id="IPR002646">
    <property type="entry name" value="PolA_pol_head_dom"/>
</dbReference>
<evidence type="ECO:0000256" key="5">
    <source>
        <dbReference type="ARBA" id="ARBA00022723"/>
    </source>
</evidence>
<dbReference type="InterPro" id="IPR032828">
    <property type="entry name" value="PolyA_RNA-bd"/>
</dbReference>
<evidence type="ECO:0000256" key="9">
    <source>
        <dbReference type="RuleBase" id="RU003953"/>
    </source>
</evidence>
<feature type="domain" description="CCA-adding enzyme C-terminal" evidence="12">
    <location>
        <begin position="243"/>
        <end position="385"/>
    </location>
</feature>
<evidence type="ECO:0000259" key="11">
    <source>
        <dbReference type="Pfam" id="PF12627"/>
    </source>
</evidence>
<evidence type="ECO:0000256" key="7">
    <source>
        <dbReference type="ARBA" id="ARBA00022842"/>
    </source>
</evidence>
<keyword evidence="7" id="KW-0460">Magnesium</keyword>
<keyword evidence="4" id="KW-0548">Nucleotidyltransferase</keyword>
<dbReference type="SUPFAM" id="SSF81301">
    <property type="entry name" value="Nucleotidyltransferase"/>
    <property type="match status" value="1"/>
</dbReference>